<organism evidence="1 2">
    <name type="scientific">Cardiobacterium valvarum</name>
    <dbReference type="NCBI Taxonomy" id="194702"/>
    <lineage>
        <taxon>Bacteria</taxon>
        <taxon>Pseudomonadati</taxon>
        <taxon>Pseudomonadota</taxon>
        <taxon>Gammaproteobacteria</taxon>
        <taxon>Cardiobacteriales</taxon>
        <taxon>Cardiobacteriaceae</taxon>
        <taxon>Cardiobacterium</taxon>
    </lineage>
</organism>
<gene>
    <name evidence="1" type="ORF">NCTC13294_02642</name>
</gene>
<name>A0A381EFT5_9GAMM</name>
<sequence length="53" mass="5797">MTRDTTAAVIAAVACHLLQTAVDIKRGERKVPQELRAAINKLQAILHDMETPS</sequence>
<dbReference type="AlphaFoldDB" id="A0A381EFT5"/>
<reference evidence="1 2" key="1">
    <citation type="submission" date="2018-06" db="EMBL/GenBank/DDBJ databases">
        <authorList>
            <consortium name="Pathogen Informatics"/>
            <person name="Doyle S."/>
        </authorList>
    </citation>
    <scope>NUCLEOTIDE SEQUENCE [LARGE SCALE GENOMIC DNA]</scope>
    <source>
        <strain evidence="1 2">NCTC13294</strain>
    </source>
</reference>
<keyword evidence="2" id="KW-1185">Reference proteome</keyword>
<protein>
    <submittedName>
        <fullName evidence="1">Uncharacterized protein</fullName>
    </submittedName>
</protein>
<accession>A0A381EFT5</accession>
<dbReference type="Proteomes" id="UP000254572">
    <property type="component" value="Unassembled WGS sequence"/>
</dbReference>
<proteinExistence type="predicted"/>
<dbReference type="EMBL" id="UFUW01000001">
    <property type="protein sequence ID" value="SUX25753.1"/>
    <property type="molecule type" value="Genomic_DNA"/>
</dbReference>
<dbReference type="RefSeq" id="WP_172542389.1">
    <property type="nucleotide sequence ID" value="NZ_JBHLZC010000001.1"/>
</dbReference>
<evidence type="ECO:0000313" key="1">
    <source>
        <dbReference type="EMBL" id="SUX25753.1"/>
    </source>
</evidence>
<evidence type="ECO:0000313" key="2">
    <source>
        <dbReference type="Proteomes" id="UP000254572"/>
    </source>
</evidence>
<dbReference type="PROSITE" id="PS51257">
    <property type="entry name" value="PROKAR_LIPOPROTEIN"/>
    <property type="match status" value="1"/>
</dbReference>